<feature type="domain" description="VOC" evidence="1">
    <location>
        <begin position="44"/>
        <end position="158"/>
    </location>
</feature>
<dbReference type="PROSITE" id="PS51819">
    <property type="entry name" value="VOC"/>
    <property type="match status" value="1"/>
</dbReference>
<dbReference type="SUPFAM" id="SSF54593">
    <property type="entry name" value="Glyoxalase/Bleomycin resistance protein/Dihydroxybiphenyl dioxygenase"/>
    <property type="match status" value="1"/>
</dbReference>
<keyword evidence="3" id="KW-1185">Reference proteome</keyword>
<dbReference type="PANTHER" id="PTHR33993:SF14">
    <property type="entry name" value="GB|AAF24581.1"/>
    <property type="match status" value="1"/>
</dbReference>
<evidence type="ECO:0000259" key="1">
    <source>
        <dbReference type="PROSITE" id="PS51819"/>
    </source>
</evidence>
<dbReference type="Pfam" id="PF00903">
    <property type="entry name" value="Glyoxalase"/>
    <property type="match status" value="1"/>
</dbReference>
<dbReference type="RefSeq" id="WP_220196768.1">
    <property type="nucleotide sequence ID" value="NZ_BNJF01000003.1"/>
</dbReference>
<dbReference type="Gene3D" id="3.10.180.10">
    <property type="entry name" value="2,3-Dihydroxybiphenyl 1,2-Dioxygenase, domain 1"/>
    <property type="match status" value="1"/>
</dbReference>
<name>A0A8J3I7I0_9CHLR</name>
<protein>
    <recommendedName>
        <fullName evidence="1">VOC domain-containing protein</fullName>
    </recommendedName>
</protein>
<dbReference type="InterPro" id="IPR004360">
    <property type="entry name" value="Glyas_Fos-R_dOase_dom"/>
</dbReference>
<sequence>MLIEEAGRDSKMGMIKLQDPVGAVFGVFQKDLFGGAQVFNQPISLTFNLLMTRQPHAAKWFYSKIFGWEPRDREFGGMEFTYFFHGVRGVAGLMAMNERWPQVVPSHWQVSFSVDDADALAARAVKLGGKAQPVLASPFGRSVLITDPHGATFSLSQQTPEVRAAVQTPEGVLAHLV</sequence>
<evidence type="ECO:0000313" key="3">
    <source>
        <dbReference type="Proteomes" id="UP000612362"/>
    </source>
</evidence>
<dbReference type="AlphaFoldDB" id="A0A8J3I7I0"/>
<dbReference type="InterPro" id="IPR037523">
    <property type="entry name" value="VOC_core"/>
</dbReference>
<dbReference type="Proteomes" id="UP000612362">
    <property type="component" value="Unassembled WGS sequence"/>
</dbReference>
<evidence type="ECO:0000313" key="2">
    <source>
        <dbReference type="EMBL" id="GHO47482.1"/>
    </source>
</evidence>
<gene>
    <name evidence="2" type="ORF">KSX_56450</name>
</gene>
<accession>A0A8J3I7I0</accession>
<reference evidence="2" key="1">
    <citation type="submission" date="2020-10" db="EMBL/GenBank/DDBJ databases">
        <title>Taxonomic study of unclassified bacteria belonging to the class Ktedonobacteria.</title>
        <authorList>
            <person name="Yabe S."/>
            <person name="Wang C.M."/>
            <person name="Zheng Y."/>
            <person name="Sakai Y."/>
            <person name="Cavaletti L."/>
            <person name="Monciardini P."/>
            <person name="Donadio S."/>
        </authorList>
    </citation>
    <scope>NUCLEOTIDE SEQUENCE</scope>
    <source>
        <strain evidence="2">SOSP1-1</strain>
    </source>
</reference>
<organism evidence="2 3">
    <name type="scientific">Ktedonospora formicarum</name>
    <dbReference type="NCBI Taxonomy" id="2778364"/>
    <lineage>
        <taxon>Bacteria</taxon>
        <taxon>Bacillati</taxon>
        <taxon>Chloroflexota</taxon>
        <taxon>Ktedonobacteria</taxon>
        <taxon>Ktedonobacterales</taxon>
        <taxon>Ktedonobacteraceae</taxon>
        <taxon>Ktedonospora</taxon>
    </lineage>
</organism>
<comment type="caution">
    <text evidence="2">The sequence shown here is derived from an EMBL/GenBank/DDBJ whole genome shotgun (WGS) entry which is preliminary data.</text>
</comment>
<proteinExistence type="predicted"/>
<dbReference type="InterPro" id="IPR052164">
    <property type="entry name" value="Anthracycline_SecMetBiosynth"/>
</dbReference>
<dbReference type="PANTHER" id="PTHR33993">
    <property type="entry name" value="GLYOXALASE-RELATED"/>
    <property type="match status" value="1"/>
</dbReference>
<dbReference type="EMBL" id="BNJF01000003">
    <property type="protein sequence ID" value="GHO47482.1"/>
    <property type="molecule type" value="Genomic_DNA"/>
</dbReference>
<dbReference type="InterPro" id="IPR029068">
    <property type="entry name" value="Glyas_Bleomycin-R_OHBP_Dase"/>
</dbReference>